<feature type="domain" description="RNA-binding S4" evidence="6">
    <location>
        <begin position="3"/>
        <end position="62"/>
    </location>
</feature>
<dbReference type="PIRSF" id="PIRSF038881">
    <property type="entry name" value="RNAbp_HP1423"/>
    <property type="match status" value="1"/>
</dbReference>
<dbReference type="GO" id="GO:0072344">
    <property type="term" value="P:rescue of stalled ribosome"/>
    <property type="evidence" value="ECO:0007669"/>
    <property type="project" value="UniProtKB-UniRule"/>
</dbReference>
<dbReference type="PROSITE" id="PS50889">
    <property type="entry name" value="S4"/>
    <property type="match status" value="1"/>
</dbReference>
<evidence type="ECO:0000256" key="5">
    <source>
        <dbReference type="HAMAP-Rule" id="MF_00871"/>
    </source>
</evidence>
<sequence length="94" mass="10790">MTIRVDKYLKLSRLVKRRTIAQEMVDVGAVRISGRKVKPSADVKVGDILEVAFPRRLLKVEVLIDDESVLKRKGVEPYRMLLDEKLSPEDKVWG</sequence>
<keyword evidence="1 5" id="KW-0820">tRNA-binding</keyword>
<dbReference type="EMBL" id="FXBB01000010">
    <property type="protein sequence ID" value="SMG24811.1"/>
    <property type="molecule type" value="Genomic_DNA"/>
</dbReference>
<dbReference type="Proteomes" id="UP000193355">
    <property type="component" value="Unassembled WGS sequence"/>
</dbReference>
<evidence type="ECO:0000256" key="4">
    <source>
        <dbReference type="ARBA" id="ARBA00022917"/>
    </source>
</evidence>
<dbReference type="HAMAP" id="MF_00871">
    <property type="entry name" value="RqcP"/>
    <property type="match status" value="1"/>
</dbReference>
<evidence type="ECO:0000313" key="7">
    <source>
        <dbReference type="EMBL" id="SMG24811.1"/>
    </source>
</evidence>
<evidence type="ECO:0000256" key="1">
    <source>
        <dbReference type="ARBA" id="ARBA00022555"/>
    </source>
</evidence>
<dbReference type="GO" id="GO:0019843">
    <property type="term" value="F:rRNA binding"/>
    <property type="evidence" value="ECO:0007669"/>
    <property type="project" value="UniProtKB-UniRule"/>
</dbReference>
<keyword evidence="8" id="KW-1185">Reference proteome</keyword>
<keyword evidence="7" id="KW-0346">Stress response</keyword>
<keyword evidence="2 5" id="KW-0699">rRNA-binding</keyword>
<evidence type="ECO:0000256" key="2">
    <source>
        <dbReference type="ARBA" id="ARBA00022730"/>
    </source>
</evidence>
<dbReference type="STRING" id="561720.SAMN06275492_11037"/>
<dbReference type="InterPro" id="IPR002942">
    <property type="entry name" value="S4_RNA-bd"/>
</dbReference>
<gene>
    <name evidence="5" type="primary">rqcP</name>
    <name evidence="7" type="ORF">SAMN06275492_11037</name>
</gene>
<keyword evidence="3 5" id="KW-0694">RNA-binding</keyword>
<comment type="function">
    <text evidence="5">Key component of the ribosome quality control system (RQC), a ribosome-associated complex that mediates the extraction of incompletely synthesized nascent chains from stalled ribosomes and their subsequent degradation. RqcH recruits Ala-charged tRNA, and with RqcP directs the elongation of stalled nascent chains on 50S ribosomal subunits, leading to non-templated C-terminal alanine extensions (Ala tail). The Ala tail promotes nascent chain degradation. RqcP is associated with the translocation-like movement of the peptidyl-tRNA from the A-site into the P-site.</text>
</comment>
<organism evidence="7 8">
    <name type="scientific">Dethiosulfovibrio salsuginis</name>
    <dbReference type="NCBI Taxonomy" id="561720"/>
    <lineage>
        <taxon>Bacteria</taxon>
        <taxon>Thermotogati</taxon>
        <taxon>Synergistota</taxon>
        <taxon>Synergistia</taxon>
        <taxon>Synergistales</taxon>
        <taxon>Dethiosulfovibrionaceae</taxon>
        <taxon>Dethiosulfovibrio</taxon>
    </lineage>
</organism>
<dbReference type="RefSeq" id="WP_085544330.1">
    <property type="nucleotide sequence ID" value="NZ_FXBB01000010.1"/>
</dbReference>
<accession>A0A1X7JB98</accession>
<comment type="similarity">
    <text evidence="5">Belongs to the RqcP family.</text>
</comment>
<protein>
    <recommendedName>
        <fullName evidence="5">RQC P-site tRNA stabilizing factor</fullName>
        <shortName evidence="5">RqcP</shortName>
    </recommendedName>
    <alternativeName>
        <fullName evidence="5">Ribosome-associated protein quality control protein P</fullName>
    </alternativeName>
</protein>
<dbReference type="OrthoDB" id="9805210at2"/>
<dbReference type="Pfam" id="PF01479">
    <property type="entry name" value="S4"/>
    <property type="match status" value="1"/>
</dbReference>
<dbReference type="GO" id="GO:0043023">
    <property type="term" value="F:ribosomal large subunit binding"/>
    <property type="evidence" value="ECO:0007669"/>
    <property type="project" value="UniProtKB-UniRule"/>
</dbReference>
<proteinExistence type="inferred from homology"/>
<reference evidence="8" key="1">
    <citation type="submission" date="2017-04" db="EMBL/GenBank/DDBJ databases">
        <authorList>
            <person name="Varghese N."/>
            <person name="Submissions S."/>
        </authorList>
    </citation>
    <scope>NUCLEOTIDE SEQUENCE [LARGE SCALE GENOMIC DNA]</scope>
    <source>
        <strain evidence="8">USBA 82</strain>
    </source>
</reference>
<dbReference type="CDD" id="cd00165">
    <property type="entry name" value="S4"/>
    <property type="match status" value="1"/>
</dbReference>
<dbReference type="SUPFAM" id="SSF55174">
    <property type="entry name" value="Alpha-L RNA-binding motif"/>
    <property type="match status" value="1"/>
</dbReference>
<dbReference type="SMART" id="SM00363">
    <property type="entry name" value="S4"/>
    <property type="match status" value="1"/>
</dbReference>
<keyword evidence="4 5" id="KW-0648">Protein biosynthesis</keyword>
<dbReference type="InterPro" id="IPR025490">
    <property type="entry name" value="RqcP"/>
</dbReference>
<dbReference type="InterPro" id="IPR036986">
    <property type="entry name" value="S4_RNA-bd_sf"/>
</dbReference>
<name>A0A1X7JB98_9BACT</name>
<comment type="subunit">
    <text evidence="5">Associates with stalled 50S ribosomal subunits. Binds to RqcH, 23S rRNA and the P-site tRNA. Does not require RqcH for association with 50S subunits.</text>
</comment>
<dbReference type="Gene3D" id="3.10.290.10">
    <property type="entry name" value="RNA-binding S4 domain"/>
    <property type="match status" value="1"/>
</dbReference>
<evidence type="ECO:0000313" key="8">
    <source>
        <dbReference type="Proteomes" id="UP000193355"/>
    </source>
</evidence>
<dbReference type="AlphaFoldDB" id="A0A1X7JB98"/>
<evidence type="ECO:0000259" key="6">
    <source>
        <dbReference type="SMART" id="SM00363"/>
    </source>
</evidence>
<dbReference type="GO" id="GO:0000049">
    <property type="term" value="F:tRNA binding"/>
    <property type="evidence" value="ECO:0007669"/>
    <property type="project" value="UniProtKB-UniRule"/>
</dbReference>
<evidence type="ECO:0000256" key="3">
    <source>
        <dbReference type="ARBA" id="ARBA00022884"/>
    </source>
</evidence>